<comment type="similarity">
    <text evidence="1">Belongs to the metallo-dependent hydrolases superfamily.</text>
</comment>
<dbReference type="EMBL" id="JALPRX010000073">
    <property type="protein sequence ID" value="MCK8786053.1"/>
    <property type="molecule type" value="Genomic_DNA"/>
</dbReference>
<dbReference type="PANTHER" id="PTHR43569">
    <property type="entry name" value="AMIDOHYDROLASE"/>
    <property type="match status" value="1"/>
</dbReference>
<organism evidence="3 4">
    <name type="scientific">Roseomonas acroporae</name>
    <dbReference type="NCBI Taxonomy" id="2937791"/>
    <lineage>
        <taxon>Bacteria</taxon>
        <taxon>Pseudomonadati</taxon>
        <taxon>Pseudomonadota</taxon>
        <taxon>Alphaproteobacteria</taxon>
        <taxon>Acetobacterales</taxon>
        <taxon>Roseomonadaceae</taxon>
        <taxon>Roseomonas</taxon>
    </lineage>
</organism>
<dbReference type="PANTHER" id="PTHR43569:SF1">
    <property type="entry name" value="BLL3371 PROTEIN"/>
    <property type="match status" value="1"/>
</dbReference>
<evidence type="ECO:0000256" key="1">
    <source>
        <dbReference type="ARBA" id="ARBA00038310"/>
    </source>
</evidence>
<sequence>MSAATQQHQIPVREDWLATRQEEALDPGQVIVDPHHHLWDQPGWRYLLDELLADLDTGHDVRATVYVQSSRSMLRAEGPEAMRAVGETEFANGVAAMCGSGRYGPVRACAGIVGAADLRLGDAVRPVLEAHARAGGDRFRGIRHIATWDPDPAMLNPSYRPAEDMLDSPAFRAGFAQLAPLGLRYDAWLYFHQIPRLAALARAFPGTPIVLNHCGGILGIGRYAGRRDEVFAQWSASMRDLAACPNVMVKVGGLGMRLPGFGFEARERAPSSQDLAEAWRPWMEGCIEAFGASRCMFESNFPVDKGSYSYAVGWNAMKRVASGASAAEKADLFWRSAARFYGLPGFDLREA</sequence>
<dbReference type="Pfam" id="PF04909">
    <property type="entry name" value="Amidohydro_2"/>
    <property type="match status" value="1"/>
</dbReference>
<evidence type="ECO:0000259" key="2">
    <source>
        <dbReference type="Pfam" id="PF04909"/>
    </source>
</evidence>
<protein>
    <submittedName>
        <fullName evidence="3">Amidohydrolase family protein</fullName>
    </submittedName>
</protein>
<dbReference type="GO" id="GO:0016787">
    <property type="term" value="F:hydrolase activity"/>
    <property type="evidence" value="ECO:0007669"/>
    <property type="project" value="InterPro"/>
</dbReference>
<dbReference type="InterPro" id="IPR006680">
    <property type="entry name" value="Amidohydro-rel"/>
</dbReference>
<dbReference type="SUPFAM" id="SSF51556">
    <property type="entry name" value="Metallo-dependent hydrolases"/>
    <property type="match status" value="1"/>
</dbReference>
<dbReference type="InterPro" id="IPR052350">
    <property type="entry name" value="Metallo-dep_Lactonases"/>
</dbReference>
<dbReference type="Proteomes" id="UP001139516">
    <property type="component" value="Unassembled WGS sequence"/>
</dbReference>
<evidence type="ECO:0000313" key="3">
    <source>
        <dbReference type="EMBL" id="MCK8786053.1"/>
    </source>
</evidence>
<gene>
    <name evidence="3" type="ORF">M0638_16875</name>
</gene>
<reference evidence="3" key="1">
    <citation type="submission" date="2022-04" db="EMBL/GenBank/DDBJ databases">
        <title>Roseomonas acroporae sp. nov., isolated from coral Acropora digitifera.</title>
        <authorList>
            <person name="Sun H."/>
        </authorList>
    </citation>
    <scope>NUCLEOTIDE SEQUENCE</scope>
    <source>
        <strain evidence="3">NAR14</strain>
    </source>
</reference>
<dbReference type="RefSeq" id="WP_248668170.1">
    <property type="nucleotide sequence ID" value="NZ_JALPRX010000073.1"/>
</dbReference>
<keyword evidence="4" id="KW-1185">Reference proteome</keyword>
<name>A0A9X1YAW3_9PROT</name>
<proteinExistence type="inferred from homology"/>
<dbReference type="InterPro" id="IPR032466">
    <property type="entry name" value="Metal_Hydrolase"/>
</dbReference>
<dbReference type="Gene3D" id="3.20.20.140">
    <property type="entry name" value="Metal-dependent hydrolases"/>
    <property type="match status" value="1"/>
</dbReference>
<accession>A0A9X1YAW3</accession>
<evidence type="ECO:0000313" key="4">
    <source>
        <dbReference type="Proteomes" id="UP001139516"/>
    </source>
</evidence>
<comment type="caution">
    <text evidence="3">The sequence shown here is derived from an EMBL/GenBank/DDBJ whole genome shotgun (WGS) entry which is preliminary data.</text>
</comment>
<dbReference type="AlphaFoldDB" id="A0A9X1YAW3"/>
<feature type="domain" description="Amidohydrolase-related" evidence="2">
    <location>
        <begin position="32"/>
        <end position="343"/>
    </location>
</feature>